<dbReference type="InterPro" id="IPR010674">
    <property type="entry name" value="NOG1_Rossman_fold_dom"/>
</dbReference>
<dbReference type="FunFam" id="1.20.120.1190:FF:000001">
    <property type="entry name" value="Nucleolar GTP-binding protein 1"/>
    <property type="match status" value="1"/>
</dbReference>
<feature type="domain" description="OBG-type G" evidence="8">
    <location>
        <begin position="169"/>
        <end position="361"/>
    </location>
</feature>
<dbReference type="InterPro" id="IPR012973">
    <property type="entry name" value="NOG_C"/>
</dbReference>
<accession>A0AAV9INJ2</accession>
<dbReference type="PANTHER" id="PTHR45759">
    <property type="entry name" value="NUCLEOLAR GTP-BINDING PROTEIN 1"/>
    <property type="match status" value="1"/>
</dbReference>
<keyword evidence="3" id="KW-0547">Nucleotide-binding</keyword>
<evidence type="ECO:0000256" key="4">
    <source>
        <dbReference type="ARBA" id="ARBA00023134"/>
    </source>
</evidence>
<evidence type="ECO:0000313" key="9">
    <source>
        <dbReference type="EMBL" id="KAK4529077.1"/>
    </source>
</evidence>
<dbReference type="InterPro" id="IPR024926">
    <property type="entry name" value="NOG1"/>
</dbReference>
<dbReference type="Gene3D" id="3.40.50.300">
    <property type="entry name" value="P-loop containing nucleotide triphosphate hydrolases"/>
    <property type="match status" value="1"/>
</dbReference>
<feature type="compositionally biased region" description="Low complexity" evidence="7">
    <location>
        <begin position="612"/>
        <end position="625"/>
    </location>
</feature>
<sequence>MVTYNLKKIQLVPGAKDLIDIVLSKTQRKTPTVIHRHYAIARIRQFYMRKVKFAQQTFHDKLAQILEDFPQVDEIHPFYADLLNVLYDRDHYKLALGQVSKAKSLIDNLSKEYLRLLKYGDSLYRCKMLKRAAVGRMCTIVKRLASAFSYLEQVRQHMARLPSIDPHMRCLIIAGYPNVGKSSFMNLITRANVDVQPYPFTTKSLYVGHMDYKYLRWQVIDTPGILDKPLEERNTIEMQSITALAHLRAAVLFFLDPSEHCGYSWEQQMALLYSLEPLFVDKPVIVVCNKTDLSWSNAQRVEEELNALLDNQQEKKGTVSELETNNNKKQQRLTICGWRKMSTLEKTGVIQVRNAACDWLLSQRVESKVRGPRAQSILNRLHVAIPAGVDQNQQEAGELSLCRPFIPESVWKKRQATTTNTAFHTEEEMEREEEDENKQPKQSNVVVLEKDREMAHGGAGVYSSDWNKQYWMRDESWKYDIMPEIIQGHNIMDFVDADIDERLAALEEEEVAREAMMNVDNDEEEQQEGEQALDQETQQRLQRIREKKALLIRGRSKSRNPIGANKMTKAHPKRSEDWKQQWKELGMDESFLQSTTQQIISNRSQSREAKSHSPAPRSSSRSTSTYRWNQTKADAGKGFLNHQQKQKAMRLARKAIRGISKKDRRKGEADRTIYNENPKHLLAGKRKLGKTQRR</sequence>
<organism evidence="9 10">
    <name type="scientific">Galdieria yellowstonensis</name>
    <dbReference type="NCBI Taxonomy" id="3028027"/>
    <lineage>
        <taxon>Eukaryota</taxon>
        <taxon>Rhodophyta</taxon>
        <taxon>Bangiophyceae</taxon>
        <taxon>Galdieriales</taxon>
        <taxon>Galdieriaceae</taxon>
        <taxon>Galdieria</taxon>
    </lineage>
</organism>
<comment type="caution">
    <text evidence="9">The sequence shown here is derived from an EMBL/GenBank/DDBJ whole genome shotgun (WGS) entry which is preliminary data.</text>
</comment>
<feature type="region of interest" description="Disordered" evidence="7">
    <location>
        <begin position="600"/>
        <end position="694"/>
    </location>
</feature>
<reference evidence="9 10" key="1">
    <citation type="submission" date="2022-07" db="EMBL/GenBank/DDBJ databases">
        <title>Genome-wide signatures of adaptation to extreme environments.</title>
        <authorList>
            <person name="Cho C.H."/>
            <person name="Yoon H.S."/>
        </authorList>
    </citation>
    <scope>NUCLEOTIDE SEQUENCE [LARGE SCALE GENOMIC DNA]</scope>
    <source>
        <strain evidence="9 10">108.79 E11</strain>
    </source>
</reference>
<feature type="compositionally biased region" description="Acidic residues" evidence="7">
    <location>
        <begin position="520"/>
        <end position="533"/>
    </location>
</feature>
<evidence type="ECO:0000256" key="3">
    <source>
        <dbReference type="ARBA" id="ARBA00022741"/>
    </source>
</evidence>
<evidence type="ECO:0000256" key="2">
    <source>
        <dbReference type="ARBA" id="ARBA00022517"/>
    </source>
</evidence>
<evidence type="ECO:0000256" key="1">
    <source>
        <dbReference type="ARBA" id="ARBA00004604"/>
    </source>
</evidence>
<name>A0AAV9INJ2_9RHOD</name>
<keyword evidence="4" id="KW-0342">GTP-binding</keyword>
<dbReference type="PRINTS" id="PR00326">
    <property type="entry name" value="GTP1OBG"/>
</dbReference>
<keyword evidence="2 6" id="KW-0690">Ribosome biogenesis</keyword>
<feature type="region of interest" description="Disordered" evidence="7">
    <location>
        <begin position="554"/>
        <end position="578"/>
    </location>
</feature>
<evidence type="ECO:0000256" key="6">
    <source>
        <dbReference type="PIRNR" id="PIRNR038919"/>
    </source>
</evidence>
<dbReference type="GO" id="GO:0042254">
    <property type="term" value="P:ribosome biogenesis"/>
    <property type="evidence" value="ECO:0007669"/>
    <property type="project" value="UniProtKB-KW"/>
</dbReference>
<feature type="region of interest" description="Disordered" evidence="7">
    <location>
        <begin position="520"/>
        <end position="540"/>
    </location>
</feature>
<keyword evidence="10" id="KW-1185">Reference proteome</keyword>
<dbReference type="Gene3D" id="1.20.120.1190">
    <property type="match status" value="1"/>
</dbReference>
<dbReference type="AlphaFoldDB" id="A0AAV9INJ2"/>
<evidence type="ECO:0000313" key="10">
    <source>
        <dbReference type="Proteomes" id="UP001300502"/>
    </source>
</evidence>
<dbReference type="InterPro" id="IPR031167">
    <property type="entry name" value="G_OBG"/>
</dbReference>
<gene>
    <name evidence="9" type="ORF">GAYE_SCF7681MG7028</name>
</gene>
<dbReference type="InterPro" id="IPR006073">
    <property type="entry name" value="GTP-bd"/>
</dbReference>
<dbReference type="Pfam" id="PF08155">
    <property type="entry name" value="NOGCT"/>
    <property type="match status" value="1"/>
</dbReference>
<evidence type="ECO:0000256" key="7">
    <source>
        <dbReference type="SAM" id="MobiDB-lite"/>
    </source>
</evidence>
<evidence type="ECO:0000256" key="5">
    <source>
        <dbReference type="ARBA" id="ARBA00023242"/>
    </source>
</evidence>
<feature type="compositionally biased region" description="Basic residues" evidence="7">
    <location>
        <begin position="644"/>
        <end position="656"/>
    </location>
</feature>
<evidence type="ECO:0000259" key="8">
    <source>
        <dbReference type="PROSITE" id="PS51710"/>
    </source>
</evidence>
<keyword evidence="5 6" id="KW-0539">Nucleus</keyword>
<dbReference type="SUPFAM" id="SSF52540">
    <property type="entry name" value="P-loop containing nucleoside triphosphate hydrolases"/>
    <property type="match status" value="1"/>
</dbReference>
<dbReference type="InterPro" id="IPR027417">
    <property type="entry name" value="P-loop_NTPase"/>
</dbReference>
<feature type="compositionally biased region" description="Basic and acidic residues" evidence="7">
    <location>
        <begin position="665"/>
        <end position="679"/>
    </location>
</feature>
<dbReference type="GO" id="GO:0005730">
    <property type="term" value="C:nucleolus"/>
    <property type="evidence" value="ECO:0007669"/>
    <property type="project" value="UniProtKB-SubCell"/>
</dbReference>
<comment type="similarity">
    <text evidence="6">Belongs to the TRAFAC class OBG-HflX-like GTPase superfamily. OBG GTPase family. NOG subfamily.</text>
</comment>
<dbReference type="InterPro" id="IPR041623">
    <property type="entry name" value="NOG1_N"/>
</dbReference>
<protein>
    <recommendedName>
        <fullName evidence="6">Nucleolar GTP-binding protein 1</fullName>
    </recommendedName>
</protein>
<dbReference type="PIRSF" id="PIRSF038919">
    <property type="entry name" value="NOG1"/>
    <property type="match status" value="1"/>
</dbReference>
<dbReference type="CDD" id="cd01897">
    <property type="entry name" value="NOG"/>
    <property type="match status" value="1"/>
</dbReference>
<dbReference type="Pfam" id="PF17835">
    <property type="entry name" value="NOG1_N"/>
    <property type="match status" value="1"/>
</dbReference>
<feature type="compositionally biased region" description="Acidic residues" evidence="7">
    <location>
        <begin position="427"/>
        <end position="436"/>
    </location>
</feature>
<comment type="function">
    <text evidence="6">Involved in the biogenesis of the 60S ribosomal subunit.</text>
</comment>
<dbReference type="GO" id="GO:0005525">
    <property type="term" value="F:GTP binding"/>
    <property type="evidence" value="ECO:0007669"/>
    <property type="project" value="UniProtKB-KW"/>
</dbReference>
<feature type="compositionally biased region" description="Basic residues" evidence="7">
    <location>
        <begin position="682"/>
        <end position="694"/>
    </location>
</feature>
<dbReference type="Proteomes" id="UP001300502">
    <property type="component" value="Unassembled WGS sequence"/>
</dbReference>
<dbReference type="Pfam" id="PF06858">
    <property type="entry name" value="NOG1"/>
    <property type="match status" value="1"/>
</dbReference>
<feature type="region of interest" description="Disordered" evidence="7">
    <location>
        <begin position="417"/>
        <end position="443"/>
    </location>
</feature>
<dbReference type="PROSITE" id="PS51710">
    <property type="entry name" value="G_OBG"/>
    <property type="match status" value="1"/>
</dbReference>
<proteinExistence type="inferred from homology"/>
<dbReference type="EMBL" id="JANCYU010000075">
    <property type="protein sequence ID" value="KAK4529077.1"/>
    <property type="molecule type" value="Genomic_DNA"/>
</dbReference>
<comment type="subcellular location">
    <subcellularLocation>
        <location evidence="1 6">Nucleus</location>
        <location evidence="1 6">Nucleolus</location>
    </subcellularLocation>
</comment>